<gene>
    <name evidence="12" type="ORF">CAMP_LOCUS2018</name>
</gene>
<feature type="domain" description="YjeF N-terminal" evidence="11">
    <location>
        <begin position="19"/>
        <end position="225"/>
    </location>
</feature>
<sequence length="242" mass="26774">MTVSVISKKSVTWIGQNLAAKIDQELFTKYGFKVEQLMELAGLAAAQAIASHYSRGKVAVLCGPGNNGGDGFVCARHLQQFGFNPTIIYPKESRNDLMKNLVQQCHTSNISIHQTLPNNLKDFNLIVDALFGFSFNPPIREPFNEIIKNVVESGIHVFSIDIPSGWNVETGIPSSAGENQDQAYIKPHAVISLTLPKLCLQNWTGPHFLGGRFVPQGLVDEFKLVMPKYPGFEQIVKIDDVY</sequence>
<dbReference type="GO" id="GO:0046872">
    <property type="term" value="F:metal ion binding"/>
    <property type="evidence" value="ECO:0007669"/>
    <property type="project" value="UniProtKB-KW"/>
</dbReference>
<evidence type="ECO:0000313" key="12">
    <source>
        <dbReference type="EMBL" id="CAI5439381.1"/>
    </source>
</evidence>
<keyword evidence="4 10" id="KW-0479">Metal-binding</keyword>
<keyword evidence="13" id="KW-1185">Reference proteome</keyword>
<name>A0A9P1I743_9PELO</name>
<keyword evidence="8 10" id="KW-0520">NAD</keyword>
<dbReference type="EC" id="5.1.99.6" evidence="3 10"/>
<dbReference type="Proteomes" id="UP001152747">
    <property type="component" value="Unassembled WGS sequence"/>
</dbReference>
<dbReference type="PANTHER" id="PTHR13232:SF10">
    <property type="entry name" value="NAD(P)H-HYDRATE EPIMERASE"/>
    <property type="match status" value="1"/>
</dbReference>
<dbReference type="EMBL" id="CANHGI010000001">
    <property type="protein sequence ID" value="CAI5439381.1"/>
    <property type="molecule type" value="Genomic_DNA"/>
</dbReference>
<comment type="catalytic activity">
    <reaction evidence="1 10">
        <text>(6R)-NADHX = (6S)-NADHX</text>
        <dbReference type="Rhea" id="RHEA:32215"/>
        <dbReference type="ChEBI" id="CHEBI:64074"/>
        <dbReference type="ChEBI" id="CHEBI:64075"/>
        <dbReference type="EC" id="5.1.99.6"/>
    </reaction>
</comment>
<evidence type="ECO:0000256" key="1">
    <source>
        <dbReference type="ARBA" id="ARBA00000013"/>
    </source>
</evidence>
<comment type="caution">
    <text evidence="10">Lacks conserved residue(s) required for the propagation of feature annotation.</text>
</comment>
<dbReference type="HAMAP" id="MF_01966">
    <property type="entry name" value="NADHX_epimerase"/>
    <property type="match status" value="1"/>
</dbReference>
<evidence type="ECO:0000256" key="8">
    <source>
        <dbReference type="ARBA" id="ARBA00023027"/>
    </source>
</evidence>
<evidence type="ECO:0000256" key="4">
    <source>
        <dbReference type="ARBA" id="ARBA00022723"/>
    </source>
</evidence>
<evidence type="ECO:0000256" key="9">
    <source>
        <dbReference type="ARBA" id="ARBA00023235"/>
    </source>
</evidence>
<dbReference type="OrthoDB" id="10064708at2759"/>
<comment type="similarity">
    <text evidence="10">Belongs to the NnrE/AIBP family.</text>
</comment>
<dbReference type="GO" id="GO:0000166">
    <property type="term" value="F:nucleotide binding"/>
    <property type="evidence" value="ECO:0007669"/>
    <property type="project" value="UniProtKB-KW"/>
</dbReference>
<comment type="cofactor">
    <cofactor evidence="10">
        <name>K(+)</name>
        <dbReference type="ChEBI" id="CHEBI:29103"/>
    </cofactor>
    <text evidence="10">Binds 1 potassium ion per subunit.</text>
</comment>
<feature type="binding site" evidence="10">
    <location>
        <position position="67"/>
    </location>
    <ligand>
        <name>K(+)</name>
        <dbReference type="ChEBI" id="CHEBI:29103"/>
    </ligand>
</feature>
<evidence type="ECO:0000256" key="5">
    <source>
        <dbReference type="ARBA" id="ARBA00022741"/>
    </source>
</evidence>
<evidence type="ECO:0000256" key="7">
    <source>
        <dbReference type="ARBA" id="ARBA00022958"/>
    </source>
</evidence>
<dbReference type="Pfam" id="PF03853">
    <property type="entry name" value="YjeF_N"/>
    <property type="match status" value="1"/>
</dbReference>
<evidence type="ECO:0000313" key="13">
    <source>
        <dbReference type="Proteomes" id="UP001152747"/>
    </source>
</evidence>
<evidence type="ECO:0000256" key="6">
    <source>
        <dbReference type="ARBA" id="ARBA00022857"/>
    </source>
</evidence>
<dbReference type="SUPFAM" id="SSF64153">
    <property type="entry name" value="YjeF N-terminal domain-like"/>
    <property type="match status" value="1"/>
</dbReference>
<feature type="binding site" evidence="10">
    <location>
        <begin position="66"/>
        <end position="70"/>
    </location>
    <ligand>
        <name>(6S)-NADPHX</name>
        <dbReference type="ChEBI" id="CHEBI:64076"/>
    </ligand>
</feature>
<comment type="catalytic activity">
    <reaction evidence="2 10">
        <text>(6R)-NADPHX = (6S)-NADPHX</text>
        <dbReference type="Rhea" id="RHEA:32227"/>
        <dbReference type="ChEBI" id="CHEBI:64076"/>
        <dbReference type="ChEBI" id="CHEBI:64077"/>
        <dbReference type="EC" id="5.1.99.6"/>
    </reaction>
</comment>
<feature type="binding site" evidence="10">
    <location>
        <begin position="132"/>
        <end position="138"/>
    </location>
    <ligand>
        <name>(6S)-NADPHX</name>
        <dbReference type="ChEBI" id="CHEBI:64076"/>
    </ligand>
</feature>
<proteinExistence type="inferred from homology"/>
<dbReference type="PANTHER" id="PTHR13232">
    <property type="entry name" value="NAD(P)H-HYDRATE EPIMERASE"/>
    <property type="match status" value="1"/>
</dbReference>
<dbReference type="Gene3D" id="3.40.50.10260">
    <property type="entry name" value="YjeF N-terminal domain"/>
    <property type="match status" value="1"/>
</dbReference>
<dbReference type="NCBIfam" id="TIGR00197">
    <property type="entry name" value="yjeF_nterm"/>
    <property type="match status" value="1"/>
</dbReference>
<feature type="binding site" evidence="10">
    <location>
        <position position="161"/>
    </location>
    <ligand>
        <name>(6S)-NADPHX</name>
        <dbReference type="ChEBI" id="CHEBI:64076"/>
    </ligand>
</feature>
<evidence type="ECO:0000256" key="3">
    <source>
        <dbReference type="ARBA" id="ARBA00012228"/>
    </source>
</evidence>
<dbReference type="PROSITE" id="PS51385">
    <property type="entry name" value="YJEF_N"/>
    <property type="match status" value="1"/>
</dbReference>
<dbReference type="InterPro" id="IPR032976">
    <property type="entry name" value="YJEFN_prot_NAXE-like"/>
</dbReference>
<dbReference type="AlphaFoldDB" id="A0A9P1I743"/>
<organism evidence="12 13">
    <name type="scientific">Caenorhabditis angaria</name>
    <dbReference type="NCBI Taxonomy" id="860376"/>
    <lineage>
        <taxon>Eukaryota</taxon>
        <taxon>Metazoa</taxon>
        <taxon>Ecdysozoa</taxon>
        <taxon>Nematoda</taxon>
        <taxon>Chromadorea</taxon>
        <taxon>Rhabditida</taxon>
        <taxon>Rhabditina</taxon>
        <taxon>Rhabditomorpha</taxon>
        <taxon>Rhabditoidea</taxon>
        <taxon>Rhabditidae</taxon>
        <taxon>Peloderinae</taxon>
        <taxon>Caenorhabditis</taxon>
    </lineage>
</organism>
<dbReference type="GO" id="GO:0052856">
    <property type="term" value="F:NAD(P)HX epimerase activity"/>
    <property type="evidence" value="ECO:0007669"/>
    <property type="project" value="UniProtKB-UniRule"/>
</dbReference>
<accession>A0A9P1I743</accession>
<dbReference type="GO" id="GO:0005739">
    <property type="term" value="C:mitochondrion"/>
    <property type="evidence" value="ECO:0007669"/>
    <property type="project" value="TreeGrafter"/>
</dbReference>
<evidence type="ECO:0000256" key="2">
    <source>
        <dbReference type="ARBA" id="ARBA00000909"/>
    </source>
</evidence>
<protein>
    <recommendedName>
        <fullName evidence="3 10">NAD(P)H-hydrate epimerase</fullName>
        <ecNumber evidence="3 10">5.1.99.6</ecNumber>
    </recommendedName>
    <alternativeName>
        <fullName evidence="10">NAD(P)HX epimerase</fullName>
    </alternativeName>
</protein>
<evidence type="ECO:0000256" key="10">
    <source>
        <dbReference type="HAMAP-Rule" id="MF_03159"/>
    </source>
</evidence>
<keyword evidence="5 10" id="KW-0547">Nucleotide-binding</keyword>
<comment type="function">
    <text evidence="10">Catalyzes the epimerization of the S- and R-forms of NAD(P)HX, a damaged form of NAD(P)H that is a result of enzymatic or heat-dependent hydration. This is a prerequisite for the S-specific NAD(P)H-hydrate dehydratase to allow the repair of both epimers of NAD(P)HX.</text>
</comment>
<comment type="caution">
    <text evidence="12">The sequence shown here is derived from an EMBL/GenBank/DDBJ whole genome shotgun (WGS) entry which is preliminary data.</text>
</comment>
<dbReference type="InterPro" id="IPR004443">
    <property type="entry name" value="YjeF_N_dom"/>
</dbReference>
<feature type="binding site" evidence="10">
    <location>
        <position position="164"/>
    </location>
    <ligand>
        <name>K(+)</name>
        <dbReference type="ChEBI" id="CHEBI:29103"/>
    </ligand>
</feature>
<keyword evidence="6" id="KW-0521">NADP</keyword>
<evidence type="ECO:0000259" key="11">
    <source>
        <dbReference type="PROSITE" id="PS51385"/>
    </source>
</evidence>
<reference evidence="12" key="1">
    <citation type="submission" date="2022-11" db="EMBL/GenBank/DDBJ databases">
        <authorList>
            <person name="Kikuchi T."/>
        </authorList>
    </citation>
    <scope>NUCLEOTIDE SEQUENCE</scope>
    <source>
        <strain evidence="12">PS1010</strain>
    </source>
</reference>
<dbReference type="InterPro" id="IPR036652">
    <property type="entry name" value="YjeF_N_dom_sf"/>
</dbReference>
<feature type="binding site" evidence="10">
    <location>
        <position position="128"/>
    </location>
    <ligand>
        <name>K(+)</name>
        <dbReference type="ChEBI" id="CHEBI:29103"/>
    </ligand>
</feature>
<keyword evidence="7 10" id="KW-0630">Potassium</keyword>
<keyword evidence="9 10" id="KW-0413">Isomerase</keyword>